<evidence type="ECO:0000313" key="15">
    <source>
        <dbReference type="EMBL" id="NEK95768.1"/>
    </source>
</evidence>
<gene>
    <name evidence="16" type="primary">galK</name>
    <name evidence="16" type="ORF">G3R41_17230</name>
    <name evidence="15" type="ORF">GCU67_16580</name>
</gene>
<dbReference type="PROSITE" id="PS00106">
    <property type="entry name" value="GALACTOKINASE"/>
    <property type="match status" value="1"/>
</dbReference>
<dbReference type="Proteomes" id="UP000468828">
    <property type="component" value="Unassembled WGS sequence"/>
</dbReference>
<feature type="domain" description="GHMP kinase N-terminal" evidence="12">
    <location>
        <begin position="102"/>
        <end position="190"/>
    </location>
</feature>
<keyword evidence="7" id="KW-0067">ATP-binding</keyword>
<evidence type="ECO:0000256" key="5">
    <source>
        <dbReference type="ARBA" id="ARBA00022741"/>
    </source>
</evidence>
<dbReference type="PANTHER" id="PTHR10457:SF7">
    <property type="entry name" value="GALACTOKINASE-RELATED"/>
    <property type="match status" value="1"/>
</dbReference>
<reference evidence="15 17" key="1">
    <citation type="submission" date="2020-01" db="EMBL/GenBank/DDBJ databases">
        <title>the WGS Modestobacter muralis CPCC 204518.</title>
        <authorList>
            <person name="Jiang Z."/>
        </authorList>
    </citation>
    <scope>NUCLEOTIDE SEQUENCE [LARGE SCALE GENOMIC DNA]</scope>
    <source>
        <strain evidence="15 17">DSM 100205</strain>
    </source>
</reference>
<comment type="similarity">
    <text evidence="1">Belongs to the GHMP kinase family. GalK subfamily.</text>
</comment>
<dbReference type="GO" id="GO:0006012">
    <property type="term" value="P:galactose metabolic process"/>
    <property type="evidence" value="ECO:0007669"/>
    <property type="project" value="UniProtKB-UniRule"/>
</dbReference>
<dbReference type="PRINTS" id="PR00473">
    <property type="entry name" value="GALCTOKINASE"/>
</dbReference>
<evidence type="ECO:0000313" key="16">
    <source>
        <dbReference type="EMBL" id="NEN52656.1"/>
    </source>
</evidence>
<dbReference type="PANTHER" id="PTHR10457">
    <property type="entry name" value="MEVALONATE KINASE/GALACTOKINASE"/>
    <property type="match status" value="1"/>
</dbReference>
<protein>
    <recommendedName>
        <fullName evidence="11">Galactokinase</fullName>
        <ecNumber evidence="11">2.7.1.6</ecNumber>
    </recommendedName>
</protein>
<evidence type="ECO:0000256" key="9">
    <source>
        <dbReference type="ARBA" id="ARBA00023144"/>
    </source>
</evidence>
<evidence type="ECO:0000259" key="14">
    <source>
        <dbReference type="Pfam" id="PF10509"/>
    </source>
</evidence>
<keyword evidence="2" id="KW-0963">Cytoplasm</keyword>
<dbReference type="EMBL" id="JAAGWH010000049">
    <property type="protein sequence ID" value="NEK95768.1"/>
    <property type="molecule type" value="Genomic_DNA"/>
</dbReference>
<dbReference type="RefSeq" id="WP_163612317.1">
    <property type="nucleotide sequence ID" value="NZ_JAAGWB010000051.1"/>
</dbReference>
<dbReference type="FunFam" id="3.30.70.890:FF:000001">
    <property type="entry name" value="Galactokinase"/>
    <property type="match status" value="1"/>
</dbReference>
<dbReference type="PIRSF" id="PIRSF000530">
    <property type="entry name" value="Galactokinase"/>
    <property type="match status" value="1"/>
</dbReference>
<dbReference type="GO" id="GO:0046872">
    <property type="term" value="F:metal ion binding"/>
    <property type="evidence" value="ECO:0007669"/>
    <property type="project" value="UniProtKB-KW"/>
</dbReference>
<evidence type="ECO:0000256" key="1">
    <source>
        <dbReference type="ARBA" id="ARBA00006566"/>
    </source>
</evidence>
<evidence type="ECO:0000256" key="3">
    <source>
        <dbReference type="ARBA" id="ARBA00022679"/>
    </source>
</evidence>
<evidence type="ECO:0000256" key="6">
    <source>
        <dbReference type="ARBA" id="ARBA00022777"/>
    </source>
</evidence>
<dbReference type="Gene3D" id="3.30.230.10">
    <property type="match status" value="1"/>
</dbReference>
<dbReference type="InterPro" id="IPR036554">
    <property type="entry name" value="GHMP_kinase_C_sf"/>
</dbReference>
<keyword evidence="3 16" id="KW-0808">Transferase</keyword>
<evidence type="ECO:0000259" key="13">
    <source>
        <dbReference type="Pfam" id="PF08544"/>
    </source>
</evidence>
<dbReference type="InterPro" id="IPR006203">
    <property type="entry name" value="GHMP_knse_ATP-bd_CS"/>
</dbReference>
<evidence type="ECO:0000313" key="18">
    <source>
        <dbReference type="Proteomes" id="UP000471152"/>
    </source>
</evidence>
<feature type="domain" description="Galactokinase N-terminal" evidence="14">
    <location>
        <begin position="20"/>
        <end position="66"/>
    </location>
</feature>
<feature type="domain" description="GHMP kinase C-terminal" evidence="13">
    <location>
        <begin position="289"/>
        <end position="367"/>
    </location>
</feature>
<dbReference type="InterPro" id="IPR006204">
    <property type="entry name" value="GHMP_kinase_N_dom"/>
</dbReference>
<evidence type="ECO:0000256" key="2">
    <source>
        <dbReference type="ARBA" id="ARBA00022490"/>
    </source>
</evidence>
<keyword evidence="8" id="KW-0460">Magnesium</keyword>
<keyword evidence="5" id="KW-0547">Nucleotide-binding</keyword>
<evidence type="ECO:0000256" key="7">
    <source>
        <dbReference type="ARBA" id="ARBA00022840"/>
    </source>
</evidence>
<comment type="caution">
    <text evidence="16">The sequence shown here is derived from an EMBL/GenBank/DDBJ whole genome shotgun (WGS) entry which is preliminary data.</text>
</comment>
<evidence type="ECO:0000256" key="11">
    <source>
        <dbReference type="NCBIfam" id="TIGR00131"/>
    </source>
</evidence>
<name>A0A6P0HCM3_9ACTN</name>
<dbReference type="Pfam" id="PF00288">
    <property type="entry name" value="GHMP_kinases_N"/>
    <property type="match status" value="1"/>
</dbReference>
<dbReference type="PROSITE" id="PS00627">
    <property type="entry name" value="GHMP_KINASES_ATP"/>
    <property type="match status" value="1"/>
</dbReference>
<reference evidence="16 18" key="2">
    <citation type="submission" date="2020-02" db="EMBL/GenBank/DDBJ databases">
        <title>The WGS of Modestobacter muralis DSM 100205.</title>
        <authorList>
            <person name="Jiang Z."/>
        </authorList>
    </citation>
    <scope>NUCLEOTIDE SEQUENCE [LARGE SCALE GENOMIC DNA]</scope>
    <source>
        <strain evidence="16 18">DSM 100205</strain>
    </source>
</reference>
<dbReference type="AlphaFoldDB" id="A0A6P0HCM3"/>
<evidence type="ECO:0000256" key="4">
    <source>
        <dbReference type="ARBA" id="ARBA00022723"/>
    </source>
</evidence>
<evidence type="ECO:0000313" key="17">
    <source>
        <dbReference type="Proteomes" id="UP000468828"/>
    </source>
</evidence>
<dbReference type="FunFam" id="3.30.230.10:FF:000017">
    <property type="entry name" value="Galactokinase"/>
    <property type="match status" value="1"/>
</dbReference>
<dbReference type="InterPro" id="IPR006206">
    <property type="entry name" value="Mevalonate/galactokinase"/>
</dbReference>
<keyword evidence="9" id="KW-0299">Galactose metabolism</keyword>
<dbReference type="Gene3D" id="3.30.70.890">
    <property type="entry name" value="GHMP kinase, C-terminal domain"/>
    <property type="match status" value="1"/>
</dbReference>
<dbReference type="Pfam" id="PF08544">
    <property type="entry name" value="GHMP_kinases_C"/>
    <property type="match status" value="1"/>
</dbReference>
<dbReference type="Proteomes" id="UP000471152">
    <property type="component" value="Unassembled WGS sequence"/>
</dbReference>
<dbReference type="GO" id="GO:0005524">
    <property type="term" value="F:ATP binding"/>
    <property type="evidence" value="ECO:0007669"/>
    <property type="project" value="UniProtKB-UniRule"/>
</dbReference>
<dbReference type="NCBIfam" id="TIGR00131">
    <property type="entry name" value="gal_kin"/>
    <property type="match status" value="1"/>
</dbReference>
<evidence type="ECO:0000259" key="12">
    <source>
        <dbReference type="Pfam" id="PF00288"/>
    </source>
</evidence>
<dbReference type="GO" id="GO:0004335">
    <property type="term" value="F:galactokinase activity"/>
    <property type="evidence" value="ECO:0007669"/>
    <property type="project" value="UniProtKB-UniRule"/>
</dbReference>
<proteinExistence type="inferred from homology"/>
<dbReference type="GO" id="GO:0005829">
    <property type="term" value="C:cytosol"/>
    <property type="evidence" value="ECO:0007669"/>
    <property type="project" value="TreeGrafter"/>
</dbReference>
<keyword evidence="17" id="KW-1185">Reference proteome</keyword>
<dbReference type="EMBL" id="JAAGWB010000051">
    <property type="protein sequence ID" value="NEN52656.1"/>
    <property type="molecule type" value="Genomic_DNA"/>
</dbReference>
<keyword evidence="6 16" id="KW-0418">Kinase</keyword>
<dbReference type="InterPro" id="IPR020568">
    <property type="entry name" value="Ribosomal_Su5_D2-typ_SF"/>
</dbReference>
<dbReference type="EC" id="2.7.1.6" evidence="11"/>
<dbReference type="SUPFAM" id="SSF55060">
    <property type="entry name" value="GHMP Kinase, C-terminal domain"/>
    <property type="match status" value="1"/>
</dbReference>
<organism evidence="16 18">
    <name type="scientific">Modestobacter muralis</name>
    <dbReference type="NCBI Taxonomy" id="1608614"/>
    <lineage>
        <taxon>Bacteria</taxon>
        <taxon>Bacillati</taxon>
        <taxon>Actinomycetota</taxon>
        <taxon>Actinomycetes</taxon>
        <taxon>Geodermatophilales</taxon>
        <taxon>Geodermatophilaceae</taxon>
        <taxon>Modestobacter</taxon>
    </lineage>
</organism>
<evidence type="ECO:0000256" key="10">
    <source>
        <dbReference type="ARBA" id="ARBA00023277"/>
    </source>
</evidence>
<accession>A0A6P0HCM3</accession>
<dbReference type="InterPro" id="IPR000705">
    <property type="entry name" value="Galactokinase"/>
</dbReference>
<evidence type="ECO:0000256" key="8">
    <source>
        <dbReference type="ARBA" id="ARBA00022842"/>
    </source>
</evidence>
<keyword evidence="10" id="KW-0119">Carbohydrate metabolism</keyword>
<keyword evidence="4" id="KW-0479">Metal-binding</keyword>
<dbReference type="InterPro" id="IPR014721">
    <property type="entry name" value="Ribsml_uS5_D2-typ_fold_subgr"/>
</dbReference>
<dbReference type="PRINTS" id="PR00959">
    <property type="entry name" value="MEVGALKINASE"/>
</dbReference>
<dbReference type="InterPro" id="IPR013750">
    <property type="entry name" value="GHMP_kinase_C_dom"/>
</dbReference>
<dbReference type="InterPro" id="IPR019741">
    <property type="entry name" value="Galactokinase_CS"/>
</dbReference>
<dbReference type="Pfam" id="PF10509">
    <property type="entry name" value="GalKase_gal_bdg"/>
    <property type="match status" value="1"/>
</dbReference>
<sequence length="391" mass="40661">MSPLDVGTHEQADRAVAELRSTWGAEPDGVWTAPGRVNLIGEHVDYNGGRCLPMALTRITAAAVRRRDDDLVRLSSTDPDAAPFEGRLDDLGPGSATGWAGYAAGTLWALQQAGIDVPGMDLSVSSDVPLGAGLSSSASLEAAVAIAAAELAGRADSVELRHLLVQAAIRAENEVVGAGTGGMDQTVALLAEEGSALLIHTRDFRTEPVQLGLAEAGLELMVIDTRVKHTLADGQYAQRRADCDEAARQLGLEWLSDATAADVDRLTDPRLQARARHVVSENERVDTVVELVRAGRVAEIGPMLDASHASLRDDYEVSAVELDVVVEAARSAGALGARMVGGGFGGSAIALIRSTGAAAVGEAVVAACRERGLTEPVTLTVTSGPSARRLS</sequence>
<dbReference type="SUPFAM" id="SSF54211">
    <property type="entry name" value="Ribosomal protein S5 domain 2-like"/>
    <property type="match status" value="1"/>
</dbReference>
<dbReference type="InterPro" id="IPR019539">
    <property type="entry name" value="GalKase_N"/>
</dbReference>